<reference evidence="2" key="1">
    <citation type="journal article" date="2016" name="Nat. Commun.">
        <title>The channel catfish genome sequence provides insights into the evolution of scale formation in teleosts.</title>
        <authorList>
            <person name="Liu Z."/>
            <person name="Liu S."/>
            <person name="Yao J."/>
            <person name="Bao L."/>
            <person name="Zhang J."/>
            <person name="Li Y."/>
            <person name="Jiang C."/>
            <person name="Sun L."/>
            <person name="Wang R."/>
            <person name="Zhang Y."/>
            <person name="Zhou T."/>
            <person name="Zeng Q."/>
            <person name="Fu Q."/>
            <person name="Gao S."/>
            <person name="Li N."/>
            <person name="Koren S."/>
            <person name="Jiang Y."/>
            <person name="Zimin A."/>
            <person name="Xu P."/>
            <person name="Phillippy A.M."/>
            <person name="Geng X."/>
            <person name="Song L."/>
            <person name="Sun F."/>
            <person name="Li C."/>
            <person name="Wang X."/>
            <person name="Chen A."/>
            <person name="Jin Y."/>
            <person name="Yuan Z."/>
            <person name="Yang Y."/>
            <person name="Tan S."/>
            <person name="Peatman E."/>
            <person name="Lu J."/>
            <person name="Qin Z."/>
            <person name="Dunham R."/>
            <person name="Li Z."/>
            <person name="Sonstegard T."/>
            <person name="Feng J."/>
            <person name="Danzmann R.G."/>
            <person name="Schroeder S."/>
            <person name="Scheffler B."/>
            <person name="Duke M.V."/>
            <person name="Ballard L."/>
            <person name="Kucuktas H."/>
            <person name="Kaltenboeck L."/>
            <person name="Liu H."/>
            <person name="Armbruster J."/>
            <person name="Xie Y."/>
            <person name="Kirby M.L."/>
            <person name="Tian Y."/>
            <person name="Flanagan M.E."/>
            <person name="Mu W."/>
            <person name="Waldbieser G.C."/>
        </authorList>
    </citation>
    <scope>NUCLEOTIDE SEQUENCE [LARGE SCALE GENOMIC DNA]</scope>
    <source>
        <strain evidence="2">SDA103</strain>
    </source>
</reference>
<dbReference type="AlphaFoldDB" id="A0A9F7TGS2"/>
<proteinExistence type="predicted"/>
<dbReference type="RefSeq" id="XP_053532290.1">
    <property type="nucleotide sequence ID" value="XM_053676315.1"/>
</dbReference>
<dbReference type="KEGG" id="ipu:108258451"/>
<evidence type="ECO:0000256" key="1">
    <source>
        <dbReference type="SAM" id="MobiDB-lite"/>
    </source>
</evidence>
<feature type="region of interest" description="Disordered" evidence="1">
    <location>
        <begin position="1"/>
        <end position="184"/>
    </location>
</feature>
<organism evidence="2 4">
    <name type="scientific">Ictalurus punctatus</name>
    <name type="common">Channel catfish</name>
    <name type="synonym">Silurus punctatus</name>
    <dbReference type="NCBI Taxonomy" id="7998"/>
    <lineage>
        <taxon>Eukaryota</taxon>
        <taxon>Metazoa</taxon>
        <taxon>Chordata</taxon>
        <taxon>Craniata</taxon>
        <taxon>Vertebrata</taxon>
        <taxon>Euteleostomi</taxon>
        <taxon>Actinopterygii</taxon>
        <taxon>Neopterygii</taxon>
        <taxon>Teleostei</taxon>
        <taxon>Ostariophysi</taxon>
        <taxon>Siluriformes</taxon>
        <taxon>Ictaluridae</taxon>
        <taxon>Ictalurus</taxon>
    </lineage>
</organism>
<gene>
    <name evidence="3 4" type="primary">LOC108258451</name>
</gene>
<name>A0A9F7TGS2_ICTPU</name>
<evidence type="ECO:0000313" key="3">
    <source>
        <dbReference type="RefSeq" id="XP_053532290.1"/>
    </source>
</evidence>
<dbReference type="RefSeq" id="XP_053532291.1">
    <property type="nucleotide sequence ID" value="XM_053676316.1"/>
</dbReference>
<evidence type="ECO:0000313" key="2">
    <source>
        <dbReference type="Proteomes" id="UP000221080"/>
    </source>
</evidence>
<reference evidence="3 4" key="2">
    <citation type="submission" date="2025-04" db="UniProtKB">
        <authorList>
            <consortium name="RefSeq"/>
        </authorList>
    </citation>
    <scope>IDENTIFICATION</scope>
    <source>
        <tissue evidence="3 4">Blood</tissue>
    </source>
</reference>
<accession>A0A9F7TGS2</accession>
<dbReference type="GeneID" id="108258451"/>
<dbReference type="OrthoDB" id="10627552at2759"/>
<sequence>MASSSAPPYTGPPLESSSYAQQKAHAPQPAPRTHLSTVQSGPYNHQQSPGPQHHSPLPMENIPDPPYPGPPLDSWSSSNFTPYPCPQTHHIPPEGSPYTHLHPPGPQRQSSLPTERMPMRTYSGPPLGFDSTVSDQKAFSYAPAPHTHYRSEGDCKGSPCTHLPSPNHQHPCHSEPSGTYREGVPCQHAHSDCKPTCCPQPANHSMMKHKDFPHAQPQMEHHCCSEKRTTDYFKHTTEYRKTSVNNLSPYPPYPSPGLNLQPPNPVQQVITDSPAPMYRPGYGYYTTQATQPGVQVVHSGGTQMVIQPPRQTMVVGGATHTIIQPAAPPTMIIQRANPTVRVVQPQVLPTVIQRPAANTVVYRRYY</sequence>
<feature type="compositionally biased region" description="Polar residues" evidence="1">
    <location>
        <begin position="34"/>
        <end position="50"/>
    </location>
</feature>
<protein>
    <submittedName>
        <fullName evidence="3 4">Uncharacterized protein LOC108258451</fullName>
    </submittedName>
</protein>
<keyword evidence="2" id="KW-1185">Reference proteome</keyword>
<evidence type="ECO:0000313" key="4">
    <source>
        <dbReference type="RefSeq" id="XP_053532291.1"/>
    </source>
</evidence>
<dbReference type="Proteomes" id="UP000221080">
    <property type="component" value="Chromosome 26"/>
</dbReference>